<keyword evidence="3" id="KW-0862">Zinc</keyword>
<dbReference type="PANTHER" id="PTHR45931">
    <property type="entry name" value="SI:CH211-59O9.10"/>
    <property type="match status" value="1"/>
</dbReference>
<dbReference type="Proteomes" id="UP000636709">
    <property type="component" value="Unassembled WGS sequence"/>
</dbReference>
<dbReference type="SUPFAM" id="SSF57850">
    <property type="entry name" value="RING/U-box"/>
    <property type="match status" value="1"/>
</dbReference>
<reference evidence="6" key="1">
    <citation type="submission" date="2020-07" db="EMBL/GenBank/DDBJ databases">
        <title>Genome sequence and genetic diversity analysis of an under-domesticated orphan crop, white fonio (Digitaria exilis).</title>
        <authorList>
            <person name="Bennetzen J.L."/>
            <person name="Chen S."/>
            <person name="Ma X."/>
            <person name="Wang X."/>
            <person name="Yssel A.E.J."/>
            <person name="Chaluvadi S.R."/>
            <person name="Johnson M."/>
            <person name="Gangashetty P."/>
            <person name="Hamidou F."/>
            <person name="Sanogo M.D."/>
            <person name="Zwaenepoel A."/>
            <person name="Wallace J."/>
            <person name="Van De Peer Y."/>
            <person name="Van Deynze A."/>
        </authorList>
    </citation>
    <scope>NUCLEOTIDE SEQUENCE</scope>
    <source>
        <tissue evidence="6">Leaves</tissue>
    </source>
</reference>
<dbReference type="GO" id="GO:0005634">
    <property type="term" value="C:nucleus"/>
    <property type="evidence" value="ECO:0007669"/>
    <property type="project" value="TreeGrafter"/>
</dbReference>
<keyword evidence="2 4" id="KW-0863">Zinc-finger</keyword>
<dbReference type="AlphaFoldDB" id="A0A835BFA0"/>
<evidence type="ECO:0000256" key="1">
    <source>
        <dbReference type="ARBA" id="ARBA00022723"/>
    </source>
</evidence>
<accession>A0A835BFA0</accession>
<dbReference type="Gene3D" id="3.30.40.10">
    <property type="entry name" value="Zinc/RING finger domain, C3HC4 (zinc finger)"/>
    <property type="match status" value="1"/>
</dbReference>
<organism evidence="6 7">
    <name type="scientific">Digitaria exilis</name>
    <dbReference type="NCBI Taxonomy" id="1010633"/>
    <lineage>
        <taxon>Eukaryota</taxon>
        <taxon>Viridiplantae</taxon>
        <taxon>Streptophyta</taxon>
        <taxon>Embryophyta</taxon>
        <taxon>Tracheophyta</taxon>
        <taxon>Spermatophyta</taxon>
        <taxon>Magnoliopsida</taxon>
        <taxon>Liliopsida</taxon>
        <taxon>Poales</taxon>
        <taxon>Poaceae</taxon>
        <taxon>PACMAD clade</taxon>
        <taxon>Panicoideae</taxon>
        <taxon>Panicodae</taxon>
        <taxon>Paniceae</taxon>
        <taxon>Anthephorinae</taxon>
        <taxon>Digitaria</taxon>
    </lineage>
</organism>
<dbReference type="PROSITE" id="PS50089">
    <property type="entry name" value="ZF_RING_2"/>
    <property type="match status" value="1"/>
</dbReference>
<dbReference type="PANTHER" id="PTHR45931:SF23">
    <property type="entry name" value="OS12G0134500 PROTEIN"/>
    <property type="match status" value="1"/>
</dbReference>
<dbReference type="GO" id="GO:0061630">
    <property type="term" value="F:ubiquitin protein ligase activity"/>
    <property type="evidence" value="ECO:0007669"/>
    <property type="project" value="TreeGrafter"/>
</dbReference>
<dbReference type="GO" id="GO:0006511">
    <property type="term" value="P:ubiquitin-dependent protein catabolic process"/>
    <property type="evidence" value="ECO:0007669"/>
    <property type="project" value="TreeGrafter"/>
</dbReference>
<comment type="caution">
    <text evidence="6">The sequence shown here is derived from an EMBL/GenBank/DDBJ whole genome shotgun (WGS) entry which is preliminary data.</text>
</comment>
<name>A0A835BFA0_9POAL</name>
<gene>
    <name evidence="6" type="ORF">HU200_036953</name>
</gene>
<proteinExistence type="predicted"/>
<evidence type="ECO:0000313" key="6">
    <source>
        <dbReference type="EMBL" id="KAF8696065.1"/>
    </source>
</evidence>
<dbReference type="InterPro" id="IPR001841">
    <property type="entry name" value="Znf_RING"/>
</dbReference>
<keyword evidence="1" id="KW-0479">Metal-binding</keyword>
<evidence type="ECO:0000256" key="2">
    <source>
        <dbReference type="ARBA" id="ARBA00022771"/>
    </source>
</evidence>
<dbReference type="OrthoDB" id="21204at2759"/>
<protein>
    <recommendedName>
        <fullName evidence="5">RING-type domain-containing protein</fullName>
    </recommendedName>
</protein>
<evidence type="ECO:0000256" key="3">
    <source>
        <dbReference type="ARBA" id="ARBA00022833"/>
    </source>
</evidence>
<dbReference type="InterPro" id="IPR013083">
    <property type="entry name" value="Znf_RING/FYVE/PHD"/>
</dbReference>
<keyword evidence="7" id="KW-1185">Reference proteome</keyword>
<feature type="domain" description="RING-type" evidence="5">
    <location>
        <begin position="39"/>
        <end position="69"/>
    </location>
</feature>
<dbReference type="Pfam" id="PF17123">
    <property type="entry name" value="zf-RING_11"/>
    <property type="match status" value="1"/>
</dbReference>
<dbReference type="InterPro" id="IPR051834">
    <property type="entry name" value="RING_finger_E3_ligase"/>
</dbReference>
<evidence type="ECO:0000313" key="7">
    <source>
        <dbReference type="Proteomes" id="UP000636709"/>
    </source>
</evidence>
<evidence type="ECO:0000256" key="4">
    <source>
        <dbReference type="PROSITE-ProRule" id="PRU00175"/>
    </source>
</evidence>
<evidence type="ECO:0000259" key="5">
    <source>
        <dbReference type="PROSITE" id="PS50089"/>
    </source>
</evidence>
<dbReference type="GO" id="GO:0008270">
    <property type="term" value="F:zinc ion binding"/>
    <property type="evidence" value="ECO:0007669"/>
    <property type="project" value="UniProtKB-KW"/>
</dbReference>
<dbReference type="EMBL" id="JACEFO010001882">
    <property type="protein sequence ID" value="KAF8696065.1"/>
    <property type="molecule type" value="Genomic_DNA"/>
</dbReference>
<sequence>MNGKRMPTITTSALESPPRTKAILGLQEVSAGEAVVAECAVCLQDFVAEHTLRAMPCSHTFHHKCIFDWLRINHLPTLSSRIAHARRRRRILETPEHARS</sequence>